<dbReference type="AlphaFoldDB" id="A0A814AI67"/>
<sequence length="75" mass="8336">MRPAYAGPGSSTGRWQATLDPGSLSPNSDNPGYRVSWSRDFPRSSLTYTQELAIQMLREQERLTSASNNSTTKKQ</sequence>
<evidence type="ECO:0000256" key="1">
    <source>
        <dbReference type="SAM" id="MobiDB-lite"/>
    </source>
</evidence>
<dbReference type="OrthoDB" id="10051494at2759"/>
<dbReference type="EMBL" id="CAJOBC010001721">
    <property type="protein sequence ID" value="CAF3695008.1"/>
    <property type="molecule type" value="Genomic_DNA"/>
</dbReference>
<evidence type="ECO:0000313" key="2">
    <source>
        <dbReference type="EMBL" id="CAF0914560.1"/>
    </source>
</evidence>
<reference evidence="2" key="1">
    <citation type="submission" date="2021-02" db="EMBL/GenBank/DDBJ databases">
        <authorList>
            <person name="Nowell W R."/>
        </authorList>
    </citation>
    <scope>NUCLEOTIDE SEQUENCE</scope>
</reference>
<dbReference type="Proteomes" id="UP000681722">
    <property type="component" value="Unassembled WGS sequence"/>
</dbReference>
<dbReference type="Proteomes" id="UP000663829">
    <property type="component" value="Unassembled WGS sequence"/>
</dbReference>
<accession>A0A814AI67</accession>
<organism evidence="2 4">
    <name type="scientific">Didymodactylos carnosus</name>
    <dbReference type="NCBI Taxonomy" id="1234261"/>
    <lineage>
        <taxon>Eukaryota</taxon>
        <taxon>Metazoa</taxon>
        <taxon>Spiralia</taxon>
        <taxon>Gnathifera</taxon>
        <taxon>Rotifera</taxon>
        <taxon>Eurotatoria</taxon>
        <taxon>Bdelloidea</taxon>
        <taxon>Philodinida</taxon>
        <taxon>Philodinidae</taxon>
        <taxon>Didymodactylos</taxon>
    </lineage>
</organism>
<comment type="caution">
    <text evidence="2">The sequence shown here is derived from an EMBL/GenBank/DDBJ whole genome shotgun (WGS) entry which is preliminary data.</text>
</comment>
<protein>
    <submittedName>
        <fullName evidence="2">Uncharacterized protein</fullName>
    </submittedName>
</protein>
<gene>
    <name evidence="2" type="ORF">GPM918_LOCUS9325</name>
    <name evidence="3" type="ORF">SRO942_LOCUS9326</name>
</gene>
<keyword evidence="4" id="KW-1185">Reference proteome</keyword>
<dbReference type="EMBL" id="CAJNOQ010001721">
    <property type="protein sequence ID" value="CAF0914560.1"/>
    <property type="molecule type" value="Genomic_DNA"/>
</dbReference>
<evidence type="ECO:0000313" key="3">
    <source>
        <dbReference type="EMBL" id="CAF3695008.1"/>
    </source>
</evidence>
<evidence type="ECO:0000313" key="4">
    <source>
        <dbReference type="Proteomes" id="UP000663829"/>
    </source>
</evidence>
<proteinExistence type="predicted"/>
<feature type="region of interest" description="Disordered" evidence="1">
    <location>
        <begin position="1"/>
        <end position="36"/>
    </location>
</feature>
<name>A0A814AI67_9BILA</name>